<evidence type="ECO:0000313" key="6">
    <source>
        <dbReference type="EMBL" id="MBV4535676.1"/>
    </source>
</evidence>
<evidence type="ECO:0000313" key="5">
    <source>
        <dbReference type="EMBL" id="MBC3440083.1"/>
    </source>
</evidence>
<dbReference type="SMART" id="SM00420">
    <property type="entry name" value="HTH_DEOR"/>
    <property type="match status" value="1"/>
</dbReference>
<dbReference type="InterPro" id="IPR014036">
    <property type="entry name" value="DeoR-like_C"/>
</dbReference>
<dbReference type="GO" id="GO:0003700">
    <property type="term" value="F:DNA-binding transcription factor activity"/>
    <property type="evidence" value="ECO:0007669"/>
    <property type="project" value="InterPro"/>
</dbReference>
<gene>
    <name evidence="6" type="ORF">HU737_006790</name>
    <name evidence="5" type="ORF">HU737_05265</name>
</gene>
<dbReference type="InterPro" id="IPR037171">
    <property type="entry name" value="NagB/RpiA_transferase-like"/>
</dbReference>
<keyword evidence="1" id="KW-0678">Repressor</keyword>
<accession>A0A923FW85</accession>
<organism evidence="5">
    <name type="scientific">Pseudomonas urmiensis</name>
    <dbReference type="NCBI Taxonomy" id="2745493"/>
    <lineage>
        <taxon>Bacteria</taxon>
        <taxon>Pseudomonadati</taxon>
        <taxon>Pseudomonadota</taxon>
        <taxon>Gammaproteobacteria</taxon>
        <taxon>Pseudomonadales</taxon>
        <taxon>Pseudomonadaceae</taxon>
        <taxon>Pseudomonas</taxon>
    </lineage>
</organism>
<dbReference type="RefSeq" id="WP_186553644.1">
    <property type="nucleotide sequence ID" value="NZ_JABWRE020000001.1"/>
</dbReference>
<reference evidence="5" key="1">
    <citation type="journal article" date="2020" name="Microorganisms">
        <title>Reliable Identification of Environmental Pseudomonas Isolates Using the rpoD Gene.</title>
        <authorList>
            <consortium name="The Broad Institute Genome Sequencing Platform"/>
            <person name="Girard L."/>
            <person name="Lood C."/>
            <person name="Rokni-Zadeh H."/>
            <person name="van Noort V."/>
            <person name="Lavigne R."/>
            <person name="De Mot R."/>
        </authorList>
    </citation>
    <scope>NUCLEOTIDE SEQUENCE</scope>
    <source>
        <strain evidence="5">SWRI10</strain>
    </source>
</reference>
<comment type="caution">
    <text evidence="5">The sequence shown here is derived from an EMBL/GenBank/DDBJ whole genome shotgun (WGS) entry which is preliminary data.</text>
</comment>
<sequence>MLNQERKDQIRARLSLDGRVIAAELAKEFGVSEDAIRRDLRELARMGFCRRVYGGALLPAPDFGGIQERTTELIDSKNQLAKSVANHVTDGATIFIDASSTNIAVAAELPKNIKITVITNAPAIAVALTDHVLCKIIVLGGTFNPIKGACLGSLAVEEAKKIYADILILGACGVDRTLGITAFDPEEAEFKRCLINQSSLVIAPITSNKVGTVAPFKLCEASDIDILIVEDNVPPSTIENFKEIGIKVEISEKNLNDRLIIANSKSL</sequence>
<evidence type="ECO:0000256" key="1">
    <source>
        <dbReference type="ARBA" id="ARBA00022491"/>
    </source>
</evidence>
<reference evidence="5" key="2">
    <citation type="submission" date="2020-07" db="EMBL/GenBank/DDBJ databases">
        <authorList>
            <person name="Lood C."/>
            <person name="Girard L."/>
        </authorList>
    </citation>
    <scope>NUCLEOTIDE SEQUENCE</scope>
    <source>
        <strain evidence="5">SWRI10</strain>
    </source>
</reference>
<dbReference type="SUPFAM" id="SSF46785">
    <property type="entry name" value="Winged helix' DNA-binding domain"/>
    <property type="match status" value="1"/>
</dbReference>
<evidence type="ECO:0000256" key="2">
    <source>
        <dbReference type="ARBA" id="ARBA00023015"/>
    </source>
</evidence>
<evidence type="ECO:0000259" key="4">
    <source>
        <dbReference type="PROSITE" id="PS51000"/>
    </source>
</evidence>
<dbReference type="InterPro" id="IPR050313">
    <property type="entry name" value="Carb_Metab_HTH_regulators"/>
</dbReference>
<dbReference type="PROSITE" id="PS51000">
    <property type="entry name" value="HTH_DEOR_2"/>
    <property type="match status" value="1"/>
</dbReference>
<dbReference type="Pfam" id="PF00455">
    <property type="entry name" value="DeoRC"/>
    <property type="match status" value="1"/>
</dbReference>
<dbReference type="InterPro" id="IPR036390">
    <property type="entry name" value="WH_DNA-bd_sf"/>
</dbReference>
<dbReference type="PANTHER" id="PTHR30363:SF4">
    <property type="entry name" value="GLYCEROL-3-PHOSPHATE REGULON REPRESSOR"/>
    <property type="match status" value="1"/>
</dbReference>
<protein>
    <submittedName>
        <fullName evidence="6">DeoR/GlpR family DNA-binding transcription regulator</fullName>
    </submittedName>
    <submittedName>
        <fullName evidence="5">DeoR/GlpR transcriptional regulator</fullName>
    </submittedName>
</protein>
<keyword evidence="3" id="KW-0804">Transcription</keyword>
<keyword evidence="6" id="KW-0238">DNA-binding</keyword>
<dbReference type="InterPro" id="IPR036388">
    <property type="entry name" value="WH-like_DNA-bd_sf"/>
</dbReference>
<dbReference type="GO" id="GO:0003677">
    <property type="term" value="F:DNA binding"/>
    <property type="evidence" value="ECO:0007669"/>
    <property type="project" value="UniProtKB-KW"/>
</dbReference>
<evidence type="ECO:0000256" key="3">
    <source>
        <dbReference type="ARBA" id="ARBA00023163"/>
    </source>
</evidence>
<dbReference type="SUPFAM" id="SSF100950">
    <property type="entry name" value="NagB/RpiA/CoA transferase-like"/>
    <property type="match status" value="1"/>
</dbReference>
<keyword evidence="2" id="KW-0805">Transcription regulation</keyword>
<feature type="domain" description="HTH deoR-type" evidence="4">
    <location>
        <begin position="3"/>
        <end position="58"/>
    </location>
</feature>
<dbReference type="EMBL" id="JABWRE020000001">
    <property type="protein sequence ID" value="MBV4535676.1"/>
    <property type="molecule type" value="Genomic_DNA"/>
</dbReference>
<proteinExistence type="predicted"/>
<name>A0A923FW85_9PSED</name>
<reference evidence="6" key="3">
    <citation type="submission" date="2021-06" db="EMBL/GenBank/DDBJ databases">
        <title>Updating the genus Pseudomonas: Description of 43 new species and partition of the Pseudomonas putida group.</title>
        <authorList>
            <person name="Girard L."/>
            <person name="Lood C."/>
            <person name="Vandamme P."/>
            <person name="Rokni-Zadeh H."/>
            <person name="Van Noort V."/>
            <person name="Hofte M."/>
            <person name="Lavigne R."/>
            <person name="De Mot R."/>
        </authorList>
    </citation>
    <scope>NUCLEOTIDE SEQUENCE</scope>
    <source>
        <strain evidence="6">SWRI10</strain>
    </source>
</reference>
<dbReference type="SMART" id="SM01134">
    <property type="entry name" value="DeoRC"/>
    <property type="match status" value="1"/>
</dbReference>
<dbReference type="PANTHER" id="PTHR30363">
    <property type="entry name" value="HTH-TYPE TRANSCRIPTIONAL REGULATOR SRLR-RELATED"/>
    <property type="match status" value="1"/>
</dbReference>
<dbReference type="Proteomes" id="UP000599879">
    <property type="component" value="Unassembled WGS sequence"/>
</dbReference>
<dbReference type="PRINTS" id="PR00037">
    <property type="entry name" value="HTHLACR"/>
</dbReference>
<dbReference type="EMBL" id="JABWRE010000002">
    <property type="protein sequence ID" value="MBC3440083.1"/>
    <property type="molecule type" value="Genomic_DNA"/>
</dbReference>
<dbReference type="InterPro" id="IPR001034">
    <property type="entry name" value="DeoR_HTH"/>
</dbReference>
<dbReference type="AlphaFoldDB" id="A0A923FW85"/>
<dbReference type="Gene3D" id="1.10.10.10">
    <property type="entry name" value="Winged helix-like DNA-binding domain superfamily/Winged helix DNA-binding domain"/>
    <property type="match status" value="1"/>
</dbReference>
<dbReference type="Pfam" id="PF08220">
    <property type="entry name" value="HTH_DeoR"/>
    <property type="match status" value="1"/>
</dbReference>